<accession>A0ABW5UX23</accession>
<dbReference type="EMBL" id="JBHUNE010000005">
    <property type="protein sequence ID" value="MFD2757979.1"/>
    <property type="molecule type" value="Genomic_DNA"/>
</dbReference>
<dbReference type="SUPFAM" id="SSF56214">
    <property type="entry name" value="4'-phosphopantetheinyl transferase"/>
    <property type="match status" value="1"/>
</dbReference>
<evidence type="ECO:0000313" key="2">
    <source>
        <dbReference type="Proteomes" id="UP001597492"/>
    </source>
</evidence>
<dbReference type="RefSeq" id="WP_019619699.1">
    <property type="nucleotide sequence ID" value="NZ_JBHUNE010000005.1"/>
</dbReference>
<sequence>MTSLEPGWPRVVALPDGTRLAWAPLDARPRRDVSRGLLRMLLAESPCADQLRDAPLAQRCAACGSATHGQLRLDAPGAPLVSVSYAGGYAVTAVAPAGSAEFGIDAEPDTELTRRAVAESLGWGAGHRPDRAVAEWTRLEAIAKARGTGLRGDWQHPRADDFEVVTRALGAPAYPLIVAVARRPAPSN</sequence>
<keyword evidence="2" id="KW-1185">Reference proteome</keyword>
<dbReference type="InterPro" id="IPR037143">
    <property type="entry name" value="4-PPantetheinyl_Trfase_dom_sf"/>
</dbReference>
<gene>
    <name evidence="1" type="ORF">ACFSW7_06270</name>
</gene>
<evidence type="ECO:0000313" key="1">
    <source>
        <dbReference type="EMBL" id="MFD2757979.1"/>
    </source>
</evidence>
<evidence type="ECO:0008006" key="3">
    <source>
        <dbReference type="Google" id="ProtNLM"/>
    </source>
</evidence>
<name>A0ABW5UX23_9MICO</name>
<reference evidence="2" key="1">
    <citation type="journal article" date="2019" name="Int. J. Syst. Evol. Microbiol.">
        <title>The Global Catalogue of Microorganisms (GCM) 10K type strain sequencing project: providing services to taxonomists for standard genome sequencing and annotation.</title>
        <authorList>
            <consortium name="The Broad Institute Genomics Platform"/>
            <consortium name="The Broad Institute Genome Sequencing Center for Infectious Disease"/>
            <person name="Wu L."/>
            <person name="Ma J."/>
        </authorList>
    </citation>
    <scope>NUCLEOTIDE SEQUENCE [LARGE SCALE GENOMIC DNA]</scope>
    <source>
        <strain evidence="2">TISTR 1514</strain>
    </source>
</reference>
<dbReference type="Proteomes" id="UP001597492">
    <property type="component" value="Unassembled WGS sequence"/>
</dbReference>
<proteinExistence type="predicted"/>
<comment type="caution">
    <text evidence="1">The sequence shown here is derived from an EMBL/GenBank/DDBJ whole genome shotgun (WGS) entry which is preliminary data.</text>
</comment>
<protein>
    <recommendedName>
        <fullName evidence="3">4'-phosphopantetheinyl transferase</fullName>
    </recommendedName>
</protein>
<organism evidence="1 2">
    <name type="scientific">Gulosibacter faecalis</name>
    <dbReference type="NCBI Taxonomy" id="272240"/>
    <lineage>
        <taxon>Bacteria</taxon>
        <taxon>Bacillati</taxon>
        <taxon>Actinomycetota</taxon>
        <taxon>Actinomycetes</taxon>
        <taxon>Micrococcales</taxon>
        <taxon>Microbacteriaceae</taxon>
        <taxon>Gulosibacter</taxon>
    </lineage>
</organism>